<evidence type="ECO:0000313" key="2">
    <source>
        <dbReference type="EMBL" id="QFS49546.1"/>
    </source>
</evidence>
<dbReference type="AlphaFoldDB" id="A0A5P8WBK6"/>
<name>A0A5P8WBK6_9NOSO</name>
<evidence type="ECO:0000313" key="3">
    <source>
        <dbReference type="Proteomes" id="UP000326678"/>
    </source>
</evidence>
<dbReference type="Proteomes" id="UP000326678">
    <property type="component" value="Chromosome Gxm2"/>
</dbReference>
<keyword evidence="1" id="KW-0812">Transmembrane</keyword>
<evidence type="ECO:0000256" key="1">
    <source>
        <dbReference type="SAM" id="Phobius"/>
    </source>
</evidence>
<accession>A0A5P8WBK6</accession>
<keyword evidence="1" id="KW-1133">Transmembrane helix</keyword>
<gene>
    <name evidence="2" type="ORF">GXM_07040</name>
</gene>
<reference evidence="2 3" key="1">
    <citation type="submission" date="2019-10" db="EMBL/GenBank/DDBJ databases">
        <title>Genomic and transcriptomic insights into the perfect genentic adaptation of a filamentous nitrogen-fixing cyanobacterium to rice fields.</title>
        <authorList>
            <person name="Chen Z."/>
        </authorList>
    </citation>
    <scope>NUCLEOTIDE SEQUENCE [LARGE SCALE GENOMIC DNA]</scope>
    <source>
        <strain evidence="2">CCNUC1</strain>
    </source>
</reference>
<feature type="transmembrane region" description="Helical" evidence="1">
    <location>
        <begin position="6"/>
        <end position="23"/>
    </location>
</feature>
<dbReference type="KEGG" id="nsh:GXM_07040"/>
<organism evidence="2 3">
    <name type="scientific">Nostoc sphaeroides CCNUC1</name>
    <dbReference type="NCBI Taxonomy" id="2653204"/>
    <lineage>
        <taxon>Bacteria</taxon>
        <taxon>Bacillati</taxon>
        <taxon>Cyanobacteriota</taxon>
        <taxon>Cyanophyceae</taxon>
        <taxon>Nostocales</taxon>
        <taxon>Nostocaceae</taxon>
        <taxon>Nostoc</taxon>
    </lineage>
</organism>
<keyword evidence="1" id="KW-0472">Membrane</keyword>
<dbReference type="EMBL" id="CP045227">
    <property type="protein sequence ID" value="QFS49546.1"/>
    <property type="molecule type" value="Genomic_DNA"/>
</dbReference>
<proteinExistence type="predicted"/>
<keyword evidence="3" id="KW-1185">Reference proteome</keyword>
<sequence length="102" mass="11190">MDTAKLSHYVAGIIFFFCSPLILTGDALSVAEVGFIPCGEKFTHYVPFPLPPSPFPLLGKNAPLGHKCYSAQREISISWEPMVTRIQLTLLYLAYLLGTNGS</sequence>
<protein>
    <submittedName>
        <fullName evidence="2">Uncharacterized protein</fullName>
    </submittedName>
</protein>